<dbReference type="OrthoDB" id="9798842at2"/>
<dbReference type="InterPro" id="IPR002669">
    <property type="entry name" value="UreD"/>
</dbReference>
<dbReference type="EMBL" id="PYGJ01000002">
    <property type="protein sequence ID" value="PSL21189.1"/>
    <property type="molecule type" value="Genomic_DNA"/>
</dbReference>
<comment type="similarity">
    <text evidence="1 3">Belongs to the UreD family.</text>
</comment>
<dbReference type="PANTHER" id="PTHR33643">
    <property type="entry name" value="UREASE ACCESSORY PROTEIN D"/>
    <property type="match status" value="1"/>
</dbReference>
<evidence type="ECO:0000256" key="2">
    <source>
        <dbReference type="ARBA" id="ARBA00023186"/>
    </source>
</evidence>
<evidence type="ECO:0000313" key="5">
    <source>
        <dbReference type="Proteomes" id="UP000240418"/>
    </source>
</evidence>
<comment type="caution">
    <text evidence="4">The sequence shown here is derived from an EMBL/GenBank/DDBJ whole genome shotgun (WGS) entry which is preliminary data.</text>
</comment>
<dbReference type="GO" id="GO:0016151">
    <property type="term" value="F:nickel cation binding"/>
    <property type="evidence" value="ECO:0007669"/>
    <property type="project" value="UniProtKB-UniRule"/>
</dbReference>
<keyword evidence="3" id="KW-0996">Nickel insertion</keyword>
<dbReference type="Proteomes" id="UP000240418">
    <property type="component" value="Unassembled WGS sequence"/>
</dbReference>
<reference evidence="4 5" key="1">
    <citation type="submission" date="2018-03" db="EMBL/GenBank/DDBJ databases">
        <title>Genomic Encyclopedia of Archaeal and Bacterial Type Strains, Phase II (KMG-II): from individual species to whole genera.</title>
        <authorList>
            <person name="Goeker M."/>
        </authorList>
    </citation>
    <scope>NUCLEOTIDE SEQUENCE [LARGE SCALE GENOMIC DNA]</scope>
    <source>
        <strain evidence="4 5">DSM 100673</strain>
    </source>
</reference>
<evidence type="ECO:0000313" key="4">
    <source>
        <dbReference type="EMBL" id="PSL21189.1"/>
    </source>
</evidence>
<keyword evidence="5" id="KW-1185">Reference proteome</keyword>
<organism evidence="4 5">
    <name type="scientific">Shimia abyssi</name>
    <dbReference type="NCBI Taxonomy" id="1662395"/>
    <lineage>
        <taxon>Bacteria</taxon>
        <taxon>Pseudomonadati</taxon>
        <taxon>Pseudomonadota</taxon>
        <taxon>Alphaproteobacteria</taxon>
        <taxon>Rhodobacterales</taxon>
        <taxon>Roseobacteraceae</taxon>
    </lineage>
</organism>
<dbReference type="AlphaFoldDB" id="A0A2P8FHJ5"/>
<comment type="subunit">
    <text evidence="3">UreD, UreF and UreG form a complex that acts as a GTP-hydrolysis-dependent molecular chaperone, activating the urease apoprotein by helping to assemble the nickel containing metallocenter of UreC. The UreE protein probably delivers the nickel.</text>
</comment>
<gene>
    <name evidence="3" type="primary">ureD</name>
    <name evidence="4" type="ORF">CLV88_102309</name>
</gene>
<dbReference type="HAMAP" id="MF_01384">
    <property type="entry name" value="UreD"/>
    <property type="match status" value="1"/>
</dbReference>
<name>A0A2P8FHJ5_9RHOB</name>
<comment type="subcellular location">
    <subcellularLocation>
        <location evidence="3">Cytoplasm</location>
    </subcellularLocation>
</comment>
<proteinExistence type="inferred from homology"/>
<dbReference type="Pfam" id="PF01774">
    <property type="entry name" value="UreD"/>
    <property type="match status" value="1"/>
</dbReference>
<evidence type="ECO:0000256" key="3">
    <source>
        <dbReference type="HAMAP-Rule" id="MF_01384"/>
    </source>
</evidence>
<sequence>MSQFARVKGERPITALAKIQLGANPVVAARNSQPRAIGTALVRTKQRATETVLDDFRLSGSCRVLFPRRQDKTLEAVLLNTSGGVTSGDRFDITAIASRGTSLTLTTQAAERAYKSVDGQPGRLNNTLTIQDGAQLDWLPQETIFFDGSSLARNLSIDIAASSRFLMVEPIVFGRTAMGETVRSATLTDRVDLRRDGRLIFADRISLTGDVQSHLDRPAIAGGARAMASILLAAPDAERHLEPLRDLLPPTCGVSLIRDGLLFARLLASDGHDLRAILNPVLRTLRGTDLPRTWML</sequence>
<evidence type="ECO:0000256" key="1">
    <source>
        <dbReference type="ARBA" id="ARBA00007177"/>
    </source>
</evidence>
<keyword evidence="2 3" id="KW-0143">Chaperone</keyword>
<accession>A0A2P8FHJ5</accession>
<dbReference type="PANTHER" id="PTHR33643:SF1">
    <property type="entry name" value="UREASE ACCESSORY PROTEIN D"/>
    <property type="match status" value="1"/>
</dbReference>
<comment type="function">
    <text evidence="3">Required for maturation of urease via the functional incorporation of the urease nickel metallocenter.</text>
</comment>
<dbReference type="GO" id="GO:0005737">
    <property type="term" value="C:cytoplasm"/>
    <property type="evidence" value="ECO:0007669"/>
    <property type="project" value="UniProtKB-SubCell"/>
</dbReference>
<keyword evidence="3" id="KW-0963">Cytoplasm</keyword>
<dbReference type="RefSeq" id="WP_106607379.1">
    <property type="nucleotide sequence ID" value="NZ_PYGJ01000002.1"/>
</dbReference>
<protein>
    <recommendedName>
        <fullName evidence="3">Urease accessory protein UreD</fullName>
    </recommendedName>
</protein>